<dbReference type="PANTHER" id="PTHR43833">
    <property type="entry name" value="POTASSIUM CHANNEL PROTEIN 2-RELATED-RELATED"/>
    <property type="match status" value="1"/>
</dbReference>
<dbReference type="GO" id="GO:0008324">
    <property type="term" value="F:monoatomic cation transmembrane transporter activity"/>
    <property type="evidence" value="ECO:0007669"/>
    <property type="project" value="InterPro"/>
</dbReference>
<dbReference type="InterPro" id="IPR036721">
    <property type="entry name" value="RCK_C_sf"/>
</dbReference>
<evidence type="ECO:0000313" key="4">
    <source>
        <dbReference type="Proteomes" id="UP000297454"/>
    </source>
</evidence>
<evidence type="ECO:0000259" key="2">
    <source>
        <dbReference type="PROSITE" id="PS51202"/>
    </source>
</evidence>
<evidence type="ECO:0000313" key="3">
    <source>
        <dbReference type="EMBL" id="TFF65801.1"/>
    </source>
</evidence>
<dbReference type="SUPFAM" id="SSF51735">
    <property type="entry name" value="NAD(P)-binding Rossmann-fold domains"/>
    <property type="match status" value="1"/>
</dbReference>
<dbReference type="PROSITE" id="PS51201">
    <property type="entry name" value="RCK_N"/>
    <property type="match status" value="1"/>
</dbReference>
<feature type="domain" description="RCK N-terminal" evidence="1">
    <location>
        <begin position="1"/>
        <end position="116"/>
    </location>
</feature>
<organism evidence="3 4">
    <name type="scientific">Helcococcus ovis</name>
    <dbReference type="NCBI Taxonomy" id="72026"/>
    <lineage>
        <taxon>Bacteria</taxon>
        <taxon>Bacillati</taxon>
        <taxon>Bacillota</taxon>
        <taxon>Tissierellia</taxon>
        <taxon>Tissierellales</taxon>
        <taxon>Peptoniphilaceae</taxon>
        <taxon>Helcococcus</taxon>
    </lineage>
</organism>
<comment type="caution">
    <text evidence="3">The sequence shown here is derived from an EMBL/GenBank/DDBJ whole genome shotgun (WGS) entry which is preliminary data.</text>
</comment>
<gene>
    <name evidence="3" type="ORF">EQF91_05245</name>
</gene>
<dbReference type="AlphaFoldDB" id="A0A4R9C2L8"/>
<protein>
    <submittedName>
        <fullName evidence="3">TrkA family potassium uptake protein</fullName>
    </submittedName>
</protein>
<accession>A0A4R9C2L8</accession>
<evidence type="ECO:0000259" key="1">
    <source>
        <dbReference type="PROSITE" id="PS51201"/>
    </source>
</evidence>
<dbReference type="Pfam" id="PF02254">
    <property type="entry name" value="TrkA_N"/>
    <property type="match status" value="1"/>
</dbReference>
<dbReference type="InterPro" id="IPR006037">
    <property type="entry name" value="RCK_C"/>
</dbReference>
<sequence length="215" mass="23373">MKQYAVIGLGRFGTSVASTLHELGHEVVVVDENEDNINELGDYCTHGLIGDSTQMDVLRAAGVKEVDSVIIAITNFETSIMTALLCKELGAKNVIAKARNDSHAKILERIGVDNVVIPEKDMGKKLAHNLSSKNVVDIITLSSNYDIVEMKVPESWQGKTIAQLDIRKHYGLNILGVNKDGEFVGNPSPSMDLKPGDNLIIMGSTNEISKIESIE</sequence>
<reference evidence="3 4" key="1">
    <citation type="submission" date="2019-01" db="EMBL/GenBank/DDBJ databases">
        <title>Draft Genome Sequences of Helcococcus ovis Strains Isolated from the Uterus and Vagina of Dairy Cows with Metritis.</title>
        <authorList>
            <person name="Cunha F."/>
            <person name="Jeon S.J."/>
            <person name="Kutzer P."/>
            <person name="Galvao K.N."/>
        </authorList>
    </citation>
    <scope>NUCLEOTIDE SEQUENCE [LARGE SCALE GENOMIC DNA]</scope>
    <source>
        <strain evidence="3 4">KG-37</strain>
    </source>
</reference>
<dbReference type="Gene3D" id="3.40.50.720">
    <property type="entry name" value="NAD(P)-binding Rossmann-like Domain"/>
    <property type="match status" value="1"/>
</dbReference>
<dbReference type="Gene3D" id="3.30.70.1450">
    <property type="entry name" value="Regulator of K+ conductance, C-terminal domain"/>
    <property type="match status" value="1"/>
</dbReference>
<dbReference type="Proteomes" id="UP000297454">
    <property type="component" value="Unassembled WGS sequence"/>
</dbReference>
<dbReference type="GO" id="GO:0006813">
    <property type="term" value="P:potassium ion transport"/>
    <property type="evidence" value="ECO:0007669"/>
    <property type="project" value="InterPro"/>
</dbReference>
<name>A0A4R9C2L8_9FIRM</name>
<dbReference type="InterPro" id="IPR003148">
    <property type="entry name" value="RCK_N"/>
</dbReference>
<dbReference type="Pfam" id="PF02080">
    <property type="entry name" value="TrkA_C"/>
    <property type="match status" value="1"/>
</dbReference>
<dbReference type="EMBL" id="SCFR01000016">
    <property type="protein sequence ID" value="TFF65801.1"/>
    <property type="molecule type" value="Genomic_DNA"/>
</dbReference>
<dbReference type="InterPro" id="IPR050721">
    <property type="entry name" value="Trk_Ktr_HKT_K-transport"/>
</dbReference>
<proteinExistence type="predicted"/>
<dbReference type="PROSITE" id="PS51202">
    <property type="entry name" value="RCK_C"/>
    <property type="match status" value="1"/>
</dbReference>
<dbReference type="SUPFAM" id="SSF116726">
    <property type="entry name" value="TrkA C-terminal domain-like"/>
    <property type="match status" value="1"/>
</dbReference>
<keyword evidence="4" id="KW-1185">Reference proteome</keyword>
<dbReference type="InterPro" id="IPR036291">
    <property type="entry name" value="NAD(P)-bd_dom_sf"/>
</dbReference>
<feature type="domain" description="RCK C-terminal" evidence="2">
    <location>
        <begin position="133"/>
        <end position="215"/>
    </location>
</feature>
<dbReference type="PANTHER" id="PTHR43833:SF7">
    <property type="entry name" value="KTR SYSTEM POTASSIUM UPTAKE PROTEIN C"/>
    <property type="match status" value="1"/>
</dbReference>
<dbReference type="RefSeq" id="WP_134744500.1">
    <property type="nucleotide sequence ID" value="NZ_JBFNFK010000009.1"/>
</dbReference>